<sequence length="201" mass="23074">MDSSPAVPSSSSSPSKLPSPLPPFNEDGTHPCLPWPGLRFHPAGDVVIRHFVSSKVLGAPLPINPIKEIDVYLFEPDELPVTISDGNERWMYFFMYMTEENSDRSTPKGYWKLDVSDEPIKDPDTKEIIGLKNTFIYYSKELGPNGRYKTNWTMQEFRATNLENLKDPKMKNWVVCKIQTVIPREYESKVSKRGKRKKSFT</sequence>
<feature type="region of interest" description="Disordered" evidence="5">
    <location>
        <begin position="1"/>
        <end position="25"/>
    </location>
</feature>
<dbReference type="OMA" id="CRANETY"/>
<keyword evidence="8" id="KW-1185">Reference proteome</keyword>
<evidence type="ECO:0000313" key="7">
    <source>
        <dbReference type="EMBL" id="ONK57916.1"/>
    </source>
</evidence>
<name>A0A5P1EAD2_ASPOF</name>
<dbReference type="Pfam" id="PF02365">
    <property type="entry name" value="NAM"/>
    <property type="match status" value="1"/>
</dbReference>
<dbReference type="PROSITE" id="PS51005">
    <property type="entry name" value="NAC"/>
    <property type="match status" value="1"/>
</dbReference>
<dbReference type="AlphaFoldDB" id="A0A5P1EAD2"/>
<dbReference type="EMBL" id="CM007389">
    <property type="protein sequence ID" value="ONK57916.1"/>
    <property type="molecule type" value="Genomic_DNA"/>
</dbReference>
<dbReference type="GO" id="GO:0006355">
    <property type="term" value="P:regulation of DNA-templated transcription"/>
    <property type="evidence" value="ECO:0007669"/>
    <property type="project" value="InterPro"/>
</dbReference>
<proteinExistence type="predicted"/>
<dbReference type="PANTHER" id="PTHR31719">
    <property type="entry name" value="NAC TRANSCRIPTION FACTOR 56"/>
    <property type="match status" value="1"/>
</dbReference>
<feature type="domain" description="NAC" evidence="6">
    <location>
        <begin position="34"/>
        <end position="181"/>
    </location>
</feature>
<accession>A0A5P1EAD2</accession>
<dbReference type="OrthoDB" id="895456at2759"/>
<evidence type="ECO:0000256" key="4">
    <source>
        <dbReference type="ARBA" id="ARBA00023242"/>
    </source>
</evidence>
<dbReference type="Gramene" id="ONK57916">
    <property type="protein sequence ID" value="ONK57916"/>
    <property type="gene ID" value="A4U43_C09F5590"/>
</dbReference>
<dbReference type="InterPro" id="IPR036093">
    <property type="entry name" value="NAC_dom_sf"/>
</dbReference>
<evidence type="ECO:0000256" key="3">
    <source>
        <dbReference type="ARBA" id="ARBA00023163"/>
    </source>
</evidence>
<dbReference type="PANTHER" id="PTHR31719:SF43">
    <property type="entry name" value="NAC TRANSCRIPTION FACTOR 56"/>
    <property type="match status" value="1"/>
</dbReference>
<evidence type="ECO:0000256" key="5">
    <source>
        <dbReference type="SAM" id="MobiDB-lite"/>
    </source>
</evidence>
<evidence type="ECO:0000256" key="2">
    <source>
        <dbReference type="ARBA" id="ARBA00023125"/>
    </source>
</evidence>
<organism evidence="7 8">
    <name type="scientific">Asparagus officinalis</name>
    <name type="common">Garden asparagus</name>
    <dbReference type="NCBI Taxonomy" id="4686"/>
    <lineage>
        <taxon>Eukaryota</taxon>
        <taxon>Viridiplantae</taxon>
        <taxon>Streptophyta</taxon>
        <taxon>Embryophyta</taxon>
        <taxon>Tracheophyta</taxon>
        <taxon>Spermatophyta</taxon>
        <taxon>Magnoliopsida</taxon>
        <taxon>Liliopsida</taxon>
        <taxon>Asparagales</taxon>
        <taxon>Asparagaceae</taxon>
        <taxon>Asparagoideae</taxon>
        <taxon>Asparagus</taxon>
    </lineage>
</organism>
<dbReference type="InterPro" id="IPR003441">
    <property type="entry name" value="NAC-dom"/>
</dbReference>
<evidence type="ECO:0000256" key="1">
    <source>
        <dbReference type="ARBA" id="ARBA00023015"/>
    </source>
</evidence>
<keyword evidence="4" id="KW-0539">Nucleus</keyword>
<feature type="compositionally biased region" description="Low complexity" evidence="5">
    <location>
        <begin position="1"/>
        <end position="16"/>
    </location>
</feature>
<dbReference type="Gene3D" id="2.170.150.80">
    <property type="entry name" value="NAC domain"/>
    <property type="match status" value="1"/>
</dbReference>
<gene>
    <name evidence="7" type="ORF">A4U43_C09F5590</name>
</gene>
<reference evidence="8" key="1">
    <citation type="journal article" date="2017" name="Nat. Commun.">
        <title>The asparagus genome sheds light on the origin and evolution of a young Y chromosome.</title>
        <authorList>
            <person name="Harkess A."/>
            <person name="Zhou J."/>
            <person name="Xu C."/>
            <person name="Bowers J.E."/>
            <person name="Van der Hulst R."/>
            <person name="Ayyampalayam S."/>
            <person name="Mercati F."/>
            <person name="Riccardi P."/>
            <person name="McKain M.R."/>
            <person name="Kakrana A."/>
            <person name="Tang H."/>
            <person name="Ray J."/>
            <person name="Groenendijk J."/>
            <person name="Arikit S."/>
            <person name="Mathioni S.M."/>
            <person name="Nakano M."/>
            <person name="Shan H."/>
            <person name="Telgmann-Rauber A."/>
            <person name="Kanno A."/>
            <person name="Yue Z."/>
            <person name="Chen H."/>
            <person name="Li W."/>
            <person name="Chen Y."/>
            <person name="Xu X."/>
            <person name="Zhang Y."/>
            <person name="Luo S."/>
            <person name="Chen H."/>
            <person name="Gao J."/>
            <person name="Mao Z."/>
            <person name="Pires J.C."/>
            <person name="Luo M."/>
            <person name="Kudrna D."/>
            <person name="Wing R.A."/>
            <person name="Meyers B.C."/>
            <person name="Yi K."/>
            <person name="Kong H."/>
            <person name="Lavrijsen P."/>
            <person name="Sunseri F."/>
            <person name="Falavigna A."/>
            <person name="Ye Y."/>
            <person name="Leebens-Mack J.H."/>
            <person name="Chen G."/>
        </authorList>
    </citation>
    <scope>NUCLEOTIDE SEQUENCE [LARGE SCALE GENOMIC DNA]</scope>
    <source>
        <strain evidence="8">cv. DH0086</strain>
    </source>
</reference>
<keyword evidence="2" id="KW-0238">DNA-binding</keyword>
<evidence type="ECO:0000313" key="8">
    <source>
        <dbReference type="Proteomes" id="UP000243459"/>
    </source>
</evidence>
<dbReference type="GO" id="GO:0003677">
    <property type="term" value="F:DNA binding"/>
    <property type="evidence" value="ECO:0007669"/>
    <property type="project" value="UniProtKB-KW"/>
</dbReference>
<dbReference type="SUPFAM" id="SSF101941">
    <property type="entry name" value="NAC domain"/>
    <property type="match status" value="1"/>
</dbReference>
<dbReference type="Proteomes" id="UP000243459">
    <property type="component" value="Chromosome 9"/>
</dbReference>
<keyword evidence="1" id="KW-0805">Transcription regulation</keyword>
<evidence type="ECO:0000259" key="6">
    <source>
        <dbReference type="PROSITE" id="PS51005"/>
    </source>
</evidence>
<keyword evidence="3" id="KW-0804">Transcription</keyword>
<protein>
    <recommendedName>
        <fullName evidence="6">NAC domain-containing protein</fullName>
    </recommendedName>
</protein>